<name>A0A0M4T4N4_9NOSO</name>
<sequence>MVKSINYIIKADKTRYLVSFAIMLFAQLYKLSVLYKLIELVFDNVKLVKTTYDRSKSNHSFEYYLILRNHKIYSLNSRKAKSNAQKNITGSCKINDQLKSSTKITGGRSVCKMYTVPNRQHSRKAINSLLNLDRSTLGKCRYTSLELVVRSLAFIAN</sequence>
<gene>
    <name evidence="2" type="ORF">ACX27_22770</name>
</gene>
<keyword evidence="1" id="KW-0472">Membrane</keyword>
<keyword evidence="1" id="KW-0812">Transmembrane</keyword>
<evidence type="ECO:0000256" key="1">
    <source>
        <dbReference type="SAM" id="Phobius"/>
    </source>
</evidence>
<dbReference type="Proteomes" id="UP000062645">
    <property type="component" value="Chromosome"/>
</dbReference>
<evidence type="ECO:0000313" key="3">
    <source>
        <dbReference type="Proteomes" id="UP000062645"/>
    </source>
</evidence>
<proteinExistence type="predicted"/>
<evidence type="ECO:0000313" key="2">
    <source>
        <dbReference type="EMBL" id="ALF55008.1"/>
    </source>
</evidence>
<protein>
    <recommendedName>
        <fullName evidence="4">Transposase</fullName>
    </recommendedName>
</protein>
<feature type="transmembrane region" description="Helical" evidence="1">
    <location>
        <begin position="16"/>
        <end position="38"/>
    </location>
</feature>
<reference evidence="2 3" key="2">
    <citation type="journal article" date="2016" name="Genome Announc.">
        <title>Draft Genome Sequence of the N2-Fixing Cyanobacterium Nostoc piscinale CENA21, Isolated from the Brazilian Amazon Floodplain.</title>
        <authorList>
            <person name="Leao T."/>
            <person name="Guimaraes P.I."/>
            <person name="de Melo A.G."/>
            <person name="Ramos R.T."/>
            <person name="Leao P.N."/>
            <person name="Silva A."/>
            <person name="Fiore M.F."/>
            <person name="Schneider M.P."/>
        </authorList>
    </citation>
    <scope>NUCLEOTIDE SEQUENCE [LARGE SCALE GENOMIC DNA]</scope>
    <source>
        <strain evidence="2 3">CENA21</strain>
    </source>
</reference>
<dbReference type="AlphaFoldDB" id="A0A0M4T4N4"/>
<evidence type="ECO:0008006" key="4">
    <source>
        <dbReference type="Google" id="ProtNLM"/>
    </source>
</evidence>
<dbReference type="STRING" id="224013.ACX27_22770"/>
<keyword evidence="1" id="KW-1133">Transmembrane helix</keyword>
<dbReference type="EMBL" id="CP012036">
    <property type="protein sequence ID" value="ALF55008.1"/>
    <property type="molecule type" value="Genomic_DNA"/>
</dbReference>
<dbReference type="KEGG" id="npz:ACX27_22770"/>
<organism evidence="2 3">
    <name type="scientific">Nostoc piscinale CENA21</name>
    <dbReference type="NCBI Taxonomy" id="224013"/>
    <lineage>
        <taxon>Bacteria</taxon>
        <taxon>Bacillati</taxon>
        <taxon>Cyanobacteriota</taxon>
        <taxon>Cyanophyceae</taxon>
        <taxon>Nostocales</taxon>
        <taxon>Nostocaceae</taxon>
        <taxon>Nostoc</taxon>
    </lineage>
</organism>
<keyword evidence="3" id="KW-1185">Reference proteome</keyword>
<dbReference type="PATRIC" id="fig|224013.5.peg.5456"/>
<reference evidence="3" key="1">
    <citation type="submission" date="2015-07" db="EMBL/GenBank/DDBJ databases">
        <title>Genome Of Nitrogen-Fixing Cyanobacterium Nostoc piscinale CENA21 From Solimoes/Amazon River Floodplain Sediments And Comparative Genomics To Uncover Biosynthetic Natural Products Potential.</title>
        <authorList>
            <person name="Leao T.F."/>
            <person name="Leao P.N."/>
            <person name="Guimaraes P.I."/>
            <person name="de Melo A.G.C."/>
            <person name="Ramos R.T.J."/>
            <person name="Silva A."/>
            <person name="Fiore M.F."/>
            <person name="Schneider M.P.C."/>
        </authorList>
    </citation>
    <scope>NUCLEOTIDE SEQUENCE [LARGE SCALE GENOMIC DNA]</scope>
    <source>
        <strain evidence="3">CENA21</strain>
    </source>
</reference>
<accession>A0A0M4T4N4</accession>